<dbReference type="Gene3D" id="2.70.70.10">
    <property type="entry name" value="Glucose Permease (Domain IIA)"/>
    <property type="match status" value="1"/>
</dbReference>
<comment type="caution">
    <text evidence="4">The sequence shown here is derived from an EMBL/GenBank/DDBJ whole genome shotgun (WGS) entry which is preliminary data.</text>
</comment>
<accession>A0A7Y9S1R3</accession>
<reference evidence="4 5" key="1">
    <citation type="submission" date="2020-07" db="EMBL/GenBank/DDBJ databases">
        <title>Sequencing the genomes of 1000 actinobacteria strains.</title>
        <authorList>
            <person name="Klenk H.-P."/>
        </authorList>
    </citation>
    <scope>NUCLEOTIDE SEQUENCE [LARGE SCALE GENOMIC DNA]</scope>
    <source>
        <strain evidence="4 5">DSM 23819</strain>
    </source>
</reference>
<evidence type="ECO:0000259" key="3">
    <source>
        <dbReference type="Pfam" id="PF01551"/>
    </source>
</evidence>
<dbReference type="Pfam" id="PF01551">
    <property type="entry name" value="Peptidase_M23"/>
    <property type="match status" value="1"/>
</dbReference>
<name>A0A7Y9S1R3_9ACTN</name>
<dbReference type="PANTHER" id="PTHR21666">
    <property type="entry name" value="PEPTIDASE-RELATED"/>
    <property type="match status" value="1"/>
</dbReference>
<dbReference type="EMBL" id="JACCAA010000001">
    <property type="protein sequence ID" value="NYG58134.1"/>
    <property type="molecule type" value="Genomic_DNA"/>
</dbReference>
<dbReference type="SUPFAM" id="SSF51261">
    <property type="entry name" value="Duplicated hybrid motif"/>
    <property type="match status" value="1"/>
</dbReference>
<proteinExistence type="predicted"/>
<keyword evidence="5" id="KW-1185">Reference proteome</keyword>
<feature type="signal peptide" evidence="2">
    <location>
        <begin position="1"/>
        <end position="27"/>
    </location>
</feature>
<feature type="domain" description="M23ase beta-sheet core" evidence="3">
    <location>
        <begin position="61"/>
        <end position="154"/>
    </location>
</feature>
<evidence type="ECO:0000313" key="5">
    <source>
        <dbReference type="Proteomes" id="UP000540656"/>
    </source>
</evidence>
<protein>
    <submittedName>
        <fullName evidence="4">Murein DD-endopeptidase MepM/ murein hydrolase activator NlpD</fullName>
    </submittedName>
</protein>
<evidence type="ECO:0000256" key="2">
    <source>
        <dbReference type="SAM" id="SignalP"/>
    </source>
</evidence>
<feature type="chain" id="PRO_5031039656" evidence="2">
    <location>
        <begin position="28"/>
        <end position="206"/>
    </location>
</feature>
<gene>
    <name evidence="4" type="ORF">BJ980_001057</name>
</gene>
<dbReference type="InterPro" id="IPR011055">
    <property type="entry name" value="Dup_hybrid_motif"/>
</dbReference>
<keyword evidence="4" id="KW-0378">Hydrolase</keyword>
<dbReference type="Proteomes" id="UP000540656">
    <property type="component" value="Unassembled WGS sequence"/>
</dbReference>
<dbReference type="AlphaFoldDB" id="A0A7Y9S1R3"/>
<keyword evidence="1 2" id="KW-0732">Signal</keyword>
<dbReference type="InterPro" id="IPR016047">
    <property type="entry name" value="M23ase_b-sheet_dom"/>
</dbReference>
<dbReference type="RefSeq" id="WP_179501324.1">
    <property type="nucleotide sequence ID" value="NZ_JACCAA010000001.1"/>
</dbReference>
<dbReference type="CDD" id="cd12797">
    <property type="entry name" value="M23_peptidase"/>
    <property type="match status" value="1"/>
</dbReference>
<dbReference type="PANTHER" id="PTHR21666:SF289">
    <property type="entry name" value="L-ALA--D-GLU ENDOPEPTIDASE"/>
    <property type="match status" value="1"/>
</dbReference>
<dbReference type="InterPro" id="IPR050570">
    <property type="entry name" value="Cell_wall_metabolism_enzyme"/>
</dbReference>
<evidence type="ECO:0000256" key="1">
    <source>
        <dbReference type="ARBA" id="ARBA00022729"/>
    </source>
</evidence>
<sequence length="206" mass="20702">MRIVALLGLLVGMLLTCAVGGGSGAFADPGGEQPTRGVWPLDPRPAVVGGFAPPTEKWGAGHRGVDLNGSAGQPVRASLPGTISFAGSIAGRGVVSVEHGDTRTTYEPVVASVDVGDPVSAGEVIGRLELRGSHCLPAACLHWGWLRGSAYLDPLDLVGAARVRLLPPGGLPAPTLPSEMNGESPGGAASVVPGLGTLLWPSKAGQ</sequence>
<dbReference type="GO" id="GO:0004222">
    <property type="term" value="F:metalloendopeptidase activity"/>
    <property type="evidence" value="ECO:0007669"/>
    <property type="project" value="TreeGrafter"/>
</dbReference>
<evidence type="ECO:0000313" key="4">
    <source>
        <dbReference type="EMBL" id="NYG58134.1"/>
    </source>
</evidence>
<organism evidence="4 5">
    <name type="scientific">Nocardioides daedukensis</name>
    <dbReference type="NCBI Taxonomy" id="634462"/>
    <lineage>
        <taxon>Bacteria</taxon>
        <taxon>Bacillati</taxon>
        <taxon>Actinomycetota</taxon>
        <taxon>Actinomycetes</taxon>
        <taxon>Propionibacteriales</taxon>
        <taxon>Nocardioidaceae</taxon>
        <taxon>Nocardioides</taxon>
    </lineage>
</organism>